<dbReference type="SUPFAM" id="SSF46689">
    <property type="entry name" value="Homeodomain-like"/>
    <property type="match status" value="1"/>
</dbReference>
<dbReference type="InterPro" id="IPR002514">
    <property type="entry name" value="Transposase_8"/>
</dbReference>
<dbReference type="Pfam" id="PF01527">
    <property type="entry name" value="HTH_Tnp_1"/>
    <property type="match status" value="1"/>
</dbReference>
<evidence type="ECO:0000313" key="2">
    <source>
        <dbReference type="Proteomes" id="UP000051581"/>
    </source>
</evidence>
<evidence type="ECO:0000313" key="1">
    <source>
        <dbReference type="EMBL" id="KRK86639.1"/>
    </source>
</evidence>
<name>A0A0R1KT66_9LACO</name>
<organism evidence="1 2">
    <name type="scientific">Lentilactobacillus sunkii DSM 19904</name>
    <dbReference type="NCBI Taxonomy" id="1423808"/>
    <lineage>
        <taxon>Bacteria</taxon>
        <taxon>Bacillati</taxon>
        <taxon>Bacillota</taxon>
        <taxon>Bacilli</taxon>
        <taxon>Lactobacillales</taxon>
        <taxon>Lactobacillaceae</taxon>
        <taxon>Lentilactobacillus</taxon>
    </lineage>
</organism>
<proteinExistence type="predicted"/>
<accession>A0A0R1KT66</accession>
<dbReference type="PATRIC" id="fig|1423808.3.peg.1886"/>
<gene>
    <name evidence="1" type="ORF">FD17_GL001862</name>
</gene>
<dbReference type="GO" id="GO:0003677">
    <property type="term" value="F:DNA binding"/>
    <property type="evidence" value="ECO:0007669"/>
    <property type="project" value="InterPro"/>
</dbReference>
<keyword evidence="2" id="KW-1185">Reference proteome</keyword>
<dbReference type="Gene3D" id="1.10.10.60">
    <property type="entry name" value="Homeodomain-like"/>
    <property type="match status" value="1"/>
</dbReference>
<dbReference type="AlphaFoldDB" id="A0A0R1KT66"/>
<dbReference type="Proteomes" id="UP000051581">
    <property type="component" value="Unassembled WGS sequence"/>
</dbReference>
<dbReference type="GO" id="GO:0004803">
    <property type="term" value="F:transposase activity"/>
    <property type="evidence" value="ECO:0007669"/>
    <property type="project" value="InterPro"/>
</dbReference>
<protein>
    <submittedName>
        <fullName evidence="1">IS3 IS911 family transposase</fullName>
    </submittedName>
</protein>
<dbReference type="GO" id="GO:0006313">
    <property type="term" value="P:DNA transposition"/>
    <property type="evidence" value="ECO:0007669"/>
    <property type="project" value="InterPro"/>
</dbReference>
<sequence>MKYYSDEFKNNIVKLYQNENRSKKSLASEYGAHPTIISHWIKRAKLVELPDGGVTSVEAFKQLQKENQQLKEENEILKAAAVLLGRH</sequence>
<comment type="caution">
    <text evidence="1">The sequence shown here is derived from an EMBL/GenBank/DDBJ whole genome shotgun (WGS) entry which is preliminary data.</text>
</comment>
<dbReference type="EMBL" id="AZEA01000036">
    <property type="protein sequence ID" value="KRK86639.1"/>
    <property type="molecule type" value="Genomic_DNA"/>
</dbReference>
<reference evidence="1 2" key="1">
    <citation type="journal article" date="2015" name="Genome Announc.">
        <title>Expanding the biotechnology potential of lactobacilli through comparative genomics of 213 strains and associated genera.</title>
        <authorList>
            <person name="Sun Z."/>
            <person name="Harris H.M."/>
            <person name="McCann A."/>
            <person name="Guo C."/>
            <person name="Argimon S."/>
            <person name="Zhang W."/>
            <person name="Yang X."/>
            <person name="Jeffery I.B."/>
            <person name="Cooney J.C."/>
            <person name="Kagawa T.F."/>
            <person name="Liu W."/>
            <person name="Song Y."/>
            <person name="Salvetti E."/>
            <person name="Wrobel A."/>
            <person name="Rasinkangas P."/>
            <person name="Parkhill J."/>
            <person name="Rea M.C."/>
            <person name="O'Sullivan O."/>
            <person name="Ritari J."/>
            <person name="Douillard F.P."/>
            <person name="Paul Ross R."/>
            <person name="Yang R."/>
            <person name="Briner A.E."/>
            <person name="Felis G.E."/>
            <person name="de Vos W.M."/>
            <person name="Barrangou R."/>
            <person name="Klaenhammer T.R."/>
            <person name="Caufield P.W."/>
            <person name="Cui Y."/>
            <person name="Zhang H."/>
            <person name="O'Toole P.W."/>
        </authorList>
    </citation>
    <scope>NUCLEOTIDE SEQUENCE [LARGE SCALE GENOMIC DNA]</scope>
    <source>
        <strain evidence="1 2">DSM 19904</strain>
    </source>
</reference>
<dbReference type="InterPro" id="IPR009057">
    <property type="entry name" value="Homeodomain-like_sf"/>
</dbReference>